<evidence type="ECO:0000256" key="1">
    <source>
        <dbReference type="SAM" id="MobiDB-lite"/>
    </source>
</evidence>
<gene>
    <name evidence="2" type="ORF">EVOR1521_LOCUS8676</name>
</gene>
<evidence type="ECO:0000313" key="3">
    <source>
        <dbReference type="Proteomes" id="UP001178507"/>
    </source>
</evidence>
<proteinExistence type="predicted"/>
<feature type="region of interest" description="Disordered" evidence="1">
    <location>
        <begin position="1"/>
        <end position="21"/>
    </location>
</feature>
<organism evidence="2 3">
    <name type="scientific">Effrenium voratum</name>
    <dbReference type="NCBI Taxonomy" id="2562239"/>
    <lineage>
        <taxon>Eukaryota</taxon>
        <taxon>Sar</taxon>
        <taxon>Alveolata</taxon>
        <taxon>Dinophyceae</taxon>
        <taxon>Suessiales</taxon>
        <taxon>Symbiodiniaceae</taxon>
        <taxon>Effrenium</taxon>
    </lineage>
</organism>
<protein>
    <submittedName>
        <fullName evidence="2">Uncharacterized protein</fullName>
    </submittedName>
</protein>
<dbReference type="AlphaFoldDB" id="A0AA36I4F8"/>
<reference evidence="2" key="1">
    <citation type="submission" date="2023-08" db="EMBL/GenBank/DDBJ databases">
        <authorList>
            <person name="Chen Y."/>
            <person name="Shah S."/>
            <person name="Dougan E. K."/>
            <person name="Thang M."/>
            <person name="Chan C."/>
        </authorList>
    </citation>
    <scope>NUCLEOTIDE SEQUENCE</scope>
</reference>
<dbReference type="Proteomes" id="UP001178507">
    <property type="component" value="Unassembled WGS sequence"/>
</dbReference>
<keyword evidence="3" id="KW-1185">Reference proteome</keyword>
<comment type="caution">
    <text evidence="2">The sequence shown here is derived from an EMBL/GenBank/DDBJ whole genome shotgun (WGS) entry which is preliminary data.</text>
</comment>
<evidence type="ECO:0000313" key="2">
    <source>
        <dbReference type="EMBL" id="CAJ1380832.1"/>
    </source>
</evidence>
<name>A0AA36I4F8_9DINO</name>
<dbReference type="EMBL" id="CAUJNA010000750">
    <property type="protein sequence ID" value="CAJ1380832.1"/>
    <property type="molecule type" value="Genomic_DNA"/>
</dbReference>
<accession>A0AA36I4F8</accession>
<sequence length="97" mass="10375">MERTMRLASRPASASGSPLSPSLAMLERAARLSDEAMAAQVTSSMGRSWNLGAVAPAELDGTSLRKTRRFGRICSADRQRDCEAAAHGGREHAANFK</sequence>